<keyword evidence="2" id="KW-1185">Reference proteome</keyword>
<name>A0AAV1L9L7_9NEOP</name>
<evidence type="ECO:0000313" key="2">
    <source>
        <dbReference type="Proteomes" id="UP001314205"/>
    </source>
</evidence>
<gene>
    <name evidence="1" type="ORF">PARMNEM_LOCUS11061</name>
</gene>
<comment type="caution">
    <text evidence="1">The sequence shown here is derived from an EMBL/GenBank/DDBJ whole genome shotgun (WGS) entry which is preliminary data.</text>
</comment>
<dbReference type="Proteomes" id="UP001314205">
    <property type="component" value="Unassembled WGS sequence"/>
</dbReference>
<organism evidence="1 2">
    <name type="scientific">Parnassius mnemosyne</name>
    <name type="common">clouded apollo</name>
    <dbReference type="NCBI Taxonomy" id="213953"/>
    <lineage>
        <taxon>Eukaryota</taxon>
        <taxon>Metazoa</taxon>
        <taxon>Ecdysozoa</taxon>
        <taxon>Arthropoda</taxon>
        <taxon>Hexapoda</taxon>
        <taxon>Insecta</taxon>
        <taxon>Pterygota</taxon>
        <taxon>Neoptera</taxon>
        <taxon>Endopterygota</taxon>
        <taxon>Lepidoptera</taxon>
        <taxon>Glossata</taxon>
        <taxon>Ditrysia</taxon>
        <taxon>Papilionoidea</taxon>
        <taxon>Papilionidae</taxon>
        <taxon>Parnassiinae</taxon>
        <taxon>Parnassini</taxon>
        <taxon>Parnassius</taxon>
        <taxon>Driopa</taxon>
    </lineage>
</organism>
<evidence type="ECO:0000313" key="1">
    <source>
        <dbReference type="EMBL" id="CAK1590739.1"/>
    </source>
</evidence>
<dbReference type="EMBL" id="CAVLGL010000086">
    <property type="protein sequence ID" value="CAK1590739.1"/>
    <property type="molecule type" value="Genomic_DNA"/>
</dbReference>
<proteinExistence type="predicted"/>
<sequence>MLKKSTILTKNSCNMNNFCIVLYFVTAVECQYQVLSGFKPDITFDDRNDRFDVKSLISYQNKYYNDDIPSNRRSNSQKKSQKRIKNVAKHITMKRRRSLDDIYAIDNKMDRNDVNSIENVKIKADDFAGRKSLNDIFVNLHDSKRRGSDVVDESSNKKDIFNPEEDTVLNYAFPIHMIVRGFLLPPRVA</sequence>
<dbReference type="AlphaFoldDB" id="A0AAV1L9L7"/>
<accession>A0AAV1L9L7</accession>
<protein>
    <submittedName>
        <fullName evidence="1">Uncharacterized protein</fullName>
    </submittedName>
</protein>
<reference evidence="1 2" key="1">
    <citation type="submission" date="2023-11" db="EMBL/GenBank/DDBJ databases">
        <authorList>
            <person name="Hedman E."/>
            <person name="Englund M."/>
            <person name="Stromberg M."/>
            <person name="Nyberg Akerstrom W."/>
            <person name="Nylinder S."/>
            <person name="Jareborg N."/>
            <person name="Kallberg Y."/>
            <person name="Kronander E."/>
        </authorList>
    </citation>
    <scope>NUCLEOTIDE SEQUENCE [LARGE SCALE GENOMIC DNA]</scope>
</reference>